<dbReference type="InterPro" id="IPR058647">
    <property type="entry name" value="BSH_CzcB-like"/>
</dbReference>
<evidence type="ECO:0000256" key="2">
    <source>
        <dbReference type="ARBA" id="ARBA00009477"/>
    </source>
</evidence>
<dbReference type="GO" id="GO:0016020">
    <property type="term" value="C:membrane"/>
    <property type="evidence" value="ECO:0007669"/>
    <property type="project" value="InterPro"/>
</dbReference>
<dbReference type="Gene3D" id="2.40.50.100">
    <property type="match status" value="2"/>
</dbReference>
<dbReference type="STRING" id="926569.ANT_07670"/>
<gene>
    <name evidence="8" type="ordered locus">ANT_07670</name>
</gene>
<keyword evidence="5" id="KW-0812">Transmembrane</keyword>
<evidence type="ECO:0000259" key="6">
    <source>
        <dbReference type="Pfam" id="PF25973"/>
    </source>
</evidence>
<evidence type="ECO:0000313" key="9">
    <source>
        <dbReference type="Proteomes" id="UP000008922"/>
    </source>
</evidence>
<accession>E8N2J5</accession>
<dbReference type="AlphaFoldDB" id="E8N2J5"/>
<dbReference type="GO" id="GO:0022857">
    <property type="term" value="F:transmembrane transporter activity"/>
    <property type="evidence" value="ECO:0007669"/>
    <property type="project" value="InterPro"/>
</dbReference>
<proteinExistence type="inferred from homology"/>
<dbReference type="HOGENOM" id="CLU_018816_14_2_0"/>
<keyword evidence="5" id="KW-0472">Membrane</keyword>
<evidence type="ECO:0000256" key="3">
    <source>
        <dbReference type="ARBA" id="ARBA00023054"/>
    </source>
</evidence>
<dbReference type="eggNOG" id="COG0845">
    <property type="taxonomic scope" value="Bacteria"/>
</dbReference>
<dbReference type="InterPro" id="IPR058636">
    <property type="entry name" value="Beta-barrel_YknX"/>
</dbReference>
<dbReference type="KEGG" id="atm:ANT_07670"/>
<evidence type="ECO:0000256" key="5">
    <source>
        <dbReference type="SAM" id="Phobius"/>
    </source>
</evidence>
<dbReference type="Gene3D" id="2.40.30.170">
    <property type="match status" value="1"/>
</dbReference>
<organism evidence="8 9">
    <name type="scientific">Anaerolinea thermophila (strain DSM 14523 / JCM 11388 / NBRC 100420 / UNI-1)</name>
    <dbReference type="NCBI Taxonomy" id="926569"/>
    <lineage>
        <taxon>Bacteria</taxon>
        <taxon>Bacillati</taxon>
        <taxon>Chloroflexota</taxon>
        <taxon>Anaerolineae</taxon>
        <taxon>Anaerolineales</taxon>
        <taxon>Anaerolineaceae</taxon>
        <taxon>Anaerolinea</taxon>
    </lineage>
</organism>
<keyword evidence="3 4" id="KW-0175">Coiled coil</keyword>
<dbReference type="GO" id="GO:0030313">
    <property type="term" value="C:cell envelope"/>
    <property type="evidence" value="ECO:0007669"/>
    <property type="project" value="UniProtKB-SubCell"/>
</dbReference>
<dbReference type="InterPro" id="IPR050465">
    <property type="entry name" value="UPF0194_transport"/>
</dbReference>
<comment type="subcellular location">
    <subcellularLocation>
        <location evidence="1">Cell envelope</location>
    </subcellularLocation>
</comment>
<dbReference type="PANTHER" id="PTHR32347">
    <property type="entry name" value="EFFLUX SYSTEM COMPONENT YKNX-RELATED"/>
    <property type="match status" value="1"/>
</dbReference>
<keyword evidence="9" id="KW-1185">Reference proteome</keyword>
<name>E8N2J5_ANATU</name>
<dbReference type="PRINTS" id="PR01490">
    <property type="entry name" value="RTXTOXIND"/>
</dbReference>
<dbReference type="Proteomes" id="UP000008922">
    <property type="component" value="Chromosome"/>
</dbReference>
<dbReference type="InParanoid" id="E8N2J5"/>
<comment type="similarity">
    <text evidence="2">Belongs to the membrane fusion protein (MFP) (TC 8.A.1) family.</text>
</comment>
<dbReference type="InterPro" id="IPR006143">
    <property type="entry name" value="RND_pump_MFP"/>
</dbReference>
<dbReference type="SUPFAM" id="SSF111369">
    <property type="entry name" value="HlyD-like secretion proteins"/>
    <property type="match status" value="2"/>
</dbReference>
<evidence type="ECO:0000256" key="1">
    <source>
        <dbReference type="ARBA" id="ARBA00004196"/>
    </source>
</evidence>
<feature type="coiled-coil region" evidence="4">
    <location>
        <begin position="122"/>
        <end position="274"/>
    </location>
</feature>
<protein>
    <submittedName>
        <fullName evidence="8">Secretion protein HlyD family protein</fullName>
    </submittedName>
</protein>
<feature type="transmembrane region" description="Helical" evidence="5">
    <location>
        <begin position="26"/>
        <end position="46"/>
    </location>
</feature>
<feature type="domain" description="CzcB-like barrel-sandwich hybrid" evidence="6">
    <location>
        <begin position="82"/>
        <end position="329"/>
    </location>
</feature>
<dbReference type="FunFam" id="2.40.30.170:FF:000010">
    <property type="entry name" value="Efflux RND transporter periplasmic adaptor subunit"/>
    <property type="match status" value="1"/>
</dbReference>
<dbReference type="NCBIfam" id="TIGR01730">
    <property type="entry name" value="RND_mfp"/>
    <property type="match status" value="1"/>
</dbReference>
<evidence type="ECO:0000259" key="7">
    <source>
        <dbReference type="Pfam" id="PF25990"/>
    </source>
</evidence>
<sequence length="487" mass="53184">MCFHFRSTQRKSHLLQKTGNSMKRTLLTLLIIAVLSIAGYFAFTAWQNSRTIAATNWQTTTVTRGPLVAVVGATGTVRANQTAVLAWQTSGRIAEINVSVGDAVQKDQVLATLDEKSLSQSIILAKADLVTAKRNLENLKDSQLAQAQAYQALVAARKELEDAQKNRASKQYSRALPDTIEVARANLALAEEELKKAQDTYDIFKDRPESDLLRAQALTALNEARKKRDRAKANLEYLTGGPDELEIEQADARLRLAEAKLADAEREWERVKDGPDPDDLMAAEARVAAIEATLELVSLKAPFNGTVTEVRSMVGDSVNPGTVSFRIDDLSRLLVDVQITEVDINRVRVGQNATLTFDAIPGKEYHGKVTQVGRVGTNVQGVVNFTVTLELTDADEAVRPGMTAAVNIETDRLENVLLVPNRAVRLRESKRVVYKLINGIPTPFEVTLGLTSDTYSQVLSGVSEGDVLVLNPPVQFQAGPPSGRMGN</sequence>
<dbReference type="Gene3D" id="1.10.287.470">
    <property type="entry name" value="Helix hairpin bin"/>
    <property type="match status" value="1"/>
</dbReference>
<dbReference type="OrthoDB" id="159290at2"/>
<feature type="domain" description="YknX-like beta-barrel" evidence="7">
    <location>
        <begin position="335"/>
        <end position="408"/>
    </location>
</feature>
<dbReference type="Pfam" id="PF25990">
    <property type="entry name" value="Beta-barrel_YknX"/>
    <property type="match status" value="1"/>
</dbReference>
<evidence type="ECO:0000256" key="4">
    <source>
        <dbReference type="SAM" id="Coils"/>
    </source>
</evidence>
<dbReference type="Pfam" id="PF25973">
    <property type="entry name" value="BSH_CzcB"/>
    <property type="match status" value="1"/>
</dbReference>
<evidence type="ECO:0000313" key="8">
    <source>
        <dbReference type="EMBL" id="BAJ62801.1"/>
    </source>
</evidence>
<dbReference type="EMBL" id="AP012029">
    <property type="protein sequence ID" value="BAJ62801.1"/>
    <property type="molecule type" value="Genomic_DNA"/>
</dbReference>
<reference evidence="8 9" key="1">
    <citation type="submission" date="2010-12" db="EMBL/GenBank/DDBJ databases">
        <title>Whole genome sequence of Anaerolinea thermophila UNI-1.</title>
        <authorList>
            <person name="Narita-Yamada S."/>
            <person name="Kishi E."/>
            <person name="Watanabe Y."/>
            <person name="Takasaki K."/>
            <person name="Ankai A."/>
            <person name="Oguchi A."/>
            <person name="Fukui S."/>
            <person name="Takahashi M."/>
            <person name="Yashiro I."/>
            <person name="Hosoyama A."/>
            <person name="Sekiguchi Y."/>
            <person name="Hanada S."/>
            <person name="Fujita N."/>
        </authorList>
    </citation>
    <scope>NUCLEOTIDE SEQUENCE [LARGE SCALE GENOMIC DNA]</scope>
    <source>
        <strain evidence="9">DSM 14523 / JCM 11388 / NBRC 100420 / UNI-1</strain>
    </source>
</reference>
<keyword evidence="5" id="KW-1133">Transmembrane helix</keyword>
<dbReference type="Gene3D" id="6.20.50.140">
    <property type="match status" value="1"/>
</dbReference>